<reference evidence="11 12" key="1">
    <citation type="journal article" date="2024" name="Nat. Commun.">
        <title>Phylogenomics reveals the evolutionary origins of lichenization in chlorophyte algae.</title>
        <authorList>
            <person name="Puginier C."/>
            <person name="Libourel C."/>
            <person name="Otte J."/>
            <person name="Skaloud P."/>
            <person name="Haon M."/>
            <person name="Grisel S."/>
            <person name="Petersen M."/>
            <person name="Berrin J.G."/>
            <person name="Delaux P.M."/>
            <person name="Dal Grande F."/>
            <person name="Keller J."/>
        </authorList>
    </citation>
    <scope>NUCLEOTIDE SEQUENCE [LARGE SCALE GENOMIC DNA]</scope>
    <source>
        <strain evidence="11 12">SAG 245.80</strain>
    </source>
</reference>
<evidence type="ECO:0000313" key="12">
    <source>
        <dbReference type="Proteomes" id="UP001445335"/>
    </source>
</evidence>
<dbReference type="GO" id="GO:0003919">
    <property type="term" value="F:FMN adenylyltransferase activity"/>
    <property type="evidence" value="ECO:0007669"/>
    <property type="project" value="UniProtKB-EC"/>
</dbReference>
<keyword evidence="4" id="KW-0288">FMN</keyword>
<dbReference type="Proteomes" id="UP001445335">
    <property type="component" value="Unassembled WGS sequence"/>
</dbReference>
<organism evidence="11 12">
    <name type="scientific">Elliptochloris bilobata</name>
    <dbReference type="NCBI Taxonomy" id="381761"/>
    <lineage>
        <taxon>Eukaryota</taxon>
        <taxon>Viridiplantae</taxon>
        <taxon>Chlorophyta</taxon>
        <taxon>core chlorophytes</taxon>
        <taxon>Trebouxiophyceae</taxon>
        <taxon>Trebouxiophyceae incertae sedis</taxon>
        <taxon>Elliptochloris clade</taxon>
        <taxon>Elliptochloris</taxon>
    </lineage>
</organism>
<dbReference type="Gene3D" id="3.40.50.620">
    <property type="entry name" value="HUPs"/>
    <property type="match status" value="1"/>
</dbReference>
<evidence type="ECO:0000256" key="1">
    <source>
        <dbReference type="ARBA" id="ARBA00004726"/>
    </source>
</evidence>
<evidence type="ECO:0000256" key="3">
    <source>
        <dbReference type="ARBA" id="ARBA00022630"/>
    </source>
</evidence>
<evidence type="ECO:0000256" key="4">
    <source>
        <dbReference type="ARBA" id="ARBA00022643"/>
    </source>
</evidence>
<keyword evidence="12" id="KW-1185">Reference proteome</keyword>
<feature type="domain" description="FAD synthetase" evidence="10">
    <location>
        <begin position="125"/>
        <end position="183"/>
    </location>
</feature>
<keyword evidence="9" id="KW-0067">ATP-binding</keyword>
<keyword evidence="3" id="KW-0285">Flavoprotein</keyword>
<keyword evidence="5" id="KW-0808">Transferase</keyword>
<proteinExistence type="predicted"/>
<accession>A0AAW1S5E9</accession>
<evidence type="ECO:0000256" key="9">
    <source>
        <dbReference type="ARBA" id="ARBA00022840"/>
    </source>
</evidence>
<dbReference type="SUPFAM" id="SSF52374">
    <property type="entry name" value="Nucleotidylyl transferase"/>
    <property type="match status" value="1"/>
</dbReference>
<evidence type="ECO:0000256" key="2">
    <source>
        <dbReference type="ARBA" id="ARBA00012393"/>
    </source>
</evidence>
<evidence type="ECO:0000256" key="8">
    <source>
        <dbReference type="ARBA" id="ARBA00022827"/>
    </source>
</evidence>
<evidence type="ECO:0000256" key="5">
    <source>
        <dbReference type="ARBA" id="ARBA00022679"/>
    </source>
</evidence>
<protein>
    <recommendedName>
        <fullName evidence="2">FAD synthase</fullName>
        <ecNumber evidence="2">2.7.7.2</ecNumber>
    </recommendedName>
</protein>
<name>A0AAW1S5E9_9CHLO</name>
<gene>
    <name evidence="11" type="ORF">WJX81_003782</name>
</gene>
<keyword evidence="7" id="KW-0547">Nucleotide-binding</keyword>
<evidence type="ECO:0000256" key="6">
    <source>
        <dbReference type="ARBA" id="ARBA00022695"/>
    </source>
</evidence>
<dbReference type="InterPro" id="IPR014729">
    <property type="entry name" value="Rossmann-like_a/b/a_fold"/>
</dbReference>
<comment type="caution">
    <text evidence="11">The sequence shown here is derived from an EMBL/GenBank/DDBJ whole genome shotgun (WGS) entry which is preliminary data.</text>
</comment>
<evidence type="ECO:0000256" key="7">
    <source>
        <dbReference type="ARBA" id="ARBA00022741"/>
    </source>
</evidence>
<evidence type="ECO:0000313" key="11">
    <source>
        <dbReference type="EMBL" id="KAK9840984.1"/>
    </source>
</evidence>
<keyword evidence="8" id="KW-0274">FAD</keyword>
<dbReference type="AlphaFoldDB" id="A0AAW1S5E9"/>
<comment type="pathway">
    <text evidence="1">Cofactor biosynthesis; FAD biosynthesis; FAD from FMN: step 1/1.</text>
</comment>
<dbReference type="GO" id="GO:0009231">
    <property type="term" value="P:riboflavin biosynthetic process"/>
    <property type="evidence" value="ECO:0007669"/>
    <property type="project" value="InterPro"/>
</dbReference>
<dbReference type="GO" id="GO:0005524">
    <property type="term" value="F:ATP binding"/>
    <property type="evidence" value="ECO:0007669"/>
    <property type="project" value="UniProtKB-KW"/>
</dbReference>
<dbReference type="EC" id="2.7.7.2" evidence="2"/>
<sequence length="341" mass="36631">MPDKRPRARARSTCRCACGTSEQSVEECTLDDWRVPLQGDGRNGCVVALGKFDALHKGHMSLAVRAAELGGAPWLLSFNGMAEVLGWPPRAPLVAECDRGRVLRSWARACGGREPQLRLVPFAAVRGLQPDEFVRVLAEDLQVAGVVVGEGYRFGYRASGDTAALQALGAAAGLRVVVAGLVDANMPGLDGKASSSRVREALAAGRLQQVAGYLGRRYRLVAVAEPGATVLRAPDAFWLSSQTFRNQPPQQHKYTAEVFVEALPDAPAPLPDTPPQPAWQGSDVYLQPNLGAALAPDLALHSGWRSAHVEFRQDGMEVRLLDGNQMPAELLAGRCRVCVEL</sequence>
<dbReference type="InterPro" id="IPR015864">
    <property type="entry name" value="FAD_synthase"/>
</dbReference>
<dbReference type="Pfam" id="PF06574">
    <property type="entry name" value="FAD_syn"/>
    <property type="match status" value="1"/>
</dbReference>
<dbReference type="EMBL" id="JALJOU010000011">
    <property type="protein sequence ID" value="KAK9840984.1"/>
    <property type="molecule type" value="Genomic_DNA"/>
</dbReference>
<evidence type="ECO:0000259" key="10">
    <source>
        <dbReference type="Pfam" id="PF06574"/>
    </source>
</evidence>
<keyword evidence="6" id="KW-0548">Nucleotidyltransferase</keyword>